<gene>
    <name evidence="2" type="ORF">FU658_04870</name>
</gene>
<reference evidence="2 3" key="1">
    <citation type="submission" date="2019-08" db="EMBL/GenBank/DDBJ databases">
        <authorList>
            <person name="Karlyshev A.V."/>
        </authorList>
    </citation>
    <scope>NUCLEOTIDE SEQUENCE [LARGE SCALE GENOMIC DNA]</scope>
    <source>
        <strain evidence="2 3">Alg18-2.2</strain>
    </source>
</reference>
<dbReference type="RefSeq" id="WP_147891030.1">
    <property type="nucleotide sequence ID" value="NZ_VRTS01000002.1"/>
</dbReference>
<evidence type="ECO:0000313" key="2">
    <source>
        <dbReference type="EMBL" id="TXK65110.1"/>
    </source>
</evidence>
<sequence length="75" mass="7984">MSNRFFGLSNIYLRAAVLMIVASVVLLFATLVIPAVGGPAVNYAFAFLLLAGALLYVIGRVTSVLRSRGSAQQPR</sequence>
<dbReference type="EMBL" id="VRTS01000002">
    <property type="protein sequence ID" value="TXK65110.1"/>
    <property type="molecule type" value="Genomic_DNA"/>
</dbReference>
<keyword evidence="1" id="KW-0472">Membrane</keyword>
<keyword evidence="1" id="KW-1133">Transmembrane helix</keyword>
<proteinExistence type="predicted"/>
<feature type="transmembrane region" description="Helical" evidence="1">
    <location>
        <begin position="12"/>
        <end position="34"/>
    </location>
</feature>
<comment type="caution">
    <text evidence="2">The sequence shown here is derived from an EMBL/GenBank/DDBJ whole genome shotgun (WGS) entry which is preliminary data.</text>
</comment>
<feature type="transmembrane region" description="Helical" evidence="1">
    <location>
        <begin position="40"/>
        <end position="58"/>
    </location>
</feature>
<protein>
    <submittedName>
        <fullName evidence="2">Uncharacterized protein</fullName>
    </submittedName>
</protein>
<accession>A0A5C8KWS6</accession>
<dbReference type="AlphaFoldDB" id="A0A5C8KWS6"/>
<evidence type="ECO:0000256" key="1">
    <source>
        <dbReference type="SAM" id="Phobius"/>
    </source>
</evidence>
<keyword evidence="3" id="KW-1185">Reference proteome</keyword>
<name>A0A5C8KWS6_9GAMM</name>
<keyword evidence="1" id="KW-0812">Transmembrane</keyword>
<evidence type="ECO:0000313" key="3">
    <source>
        <dbReference type="Proteomes" id="UP000321248"/>
    </source>
</evidence>
<dbReference type="Proteomes" id="UP000321248">
    <property type="component" value="Unassembled WGS sequence"/>
</dbReference>
<organism evidence="2 3">
    <name type="scientific">Alkalisalibacterium limincola</name>
    <dbReference type="NCBI Taxonomy" id="2699169"/>
    <lineage>
        <taxon>Bacteria</taxon>
        <taxon>Pseudomonadati</taxon>
        <taxon>Pseudomonadota</taxon>
        <taxon>Gammaproteobacteria</taxon>
        <taxon>Lysobacterales</taxon>
        <taxon>Lysobacteraceae</taxon>
        <taxon>Alkalisalibacterium</taxon>
    </lineage>
</organism>